<evidence type="ECO:0000313" key="7">
    <source>
        <dbReference type="Proteomes" id="UP000001449"/>
    </source>
</evidence>
<dbReference type="PANTHER" id="PTHR24276:SF91">
    <property type="entry name" value="AT26814P-RELATED"/>
    <property type="match status" value="1"/>
</dbReference>
<feature type="non-terminal residue" evidence="6">
    <location>
        <position position="1"/>
    </location>
</feature>
<dbReference type="PRINTS" id="PR00722">
    <property type="entry name" value="CHYMOTRYPSIN"/>
</dbReference>
<organism evidence="6 7">
    <name type="scientific">Thalassiosira pseudonana</name>
    <name type="common">Marine diatom</name>
    <name type="synonym">Cyclotella nana</name>
    <dbReference type="NCBI Taxonomy" id="35128"/>
    <lineage>
        <taxon>Eukaryota</taxon>
        <taxon>Sar</taxon>
        <taxon>Stramenopiles</taxon>
        <taxon>Ochrophyta</taxon>
        <taxon>Bacillariophyta</taxon>
        <taxon>Coscinodiscophyceae</taxon>
        <taxon>Thalassiosirophycidae</taxon>
        <taxon>Thalassiosirales</taxon>
        <taxon>Thalassiosiraceae</taxon>
        <taxon>Thalassiosira</taxon>
    </lineage>
</organism>
<comment type="similarity">
    <text evidence="1">Belongs to the peptidase S1 family.</text>
</comment>
<gene>
    <name evidence="6" type="ORF">THAPSDRAFT_17228</name>
</gene>
<dbReference type="PANTHER" id="PTHR24276">
    <property type="entry name" value="POLYSERASE-RELATED"/>
    <property type="match status" value="1"/>
</dbReference>
<feature type="non-terminal residue" evidence="6">
    <location>
        <position position="212"/>
    </location>
</feature>
<dbReference type="RefSeq" id="XP_002293427.1">
    <property type="nucleotide sequence ID" value="XM_002293391.1"/>
</dbReference>
<evidence type="ECO:0000256" key="1">
    <source>
        <dbReference type="ARBA" id="ARBA00007664"/>
    </source>
</evidence>
<dbReference type="OMA" id="GSTLGCN"/>
<dbReference type="eggNOG" id="KOG3627">
    <property type="taxonomic scope" value="Eukaryota"/>
</dbReference>
<dbReference type="SUPFAM" id="SSF50494">
    <property type="entry name" value="Trypsin-like serine proteases"/>
    <property type="match status" value="1"/>
</dbReference>
<dbReference type="Gene3D" id="2.40.10.10">
    <property type="entry name" value="Trypsin-like serine proteases"/>
    <property type="match status" value="1"/>
</dbReference>
<dbReference type="InParanoid" id="B8CBN9"/>
<dbReference type="Proteomes" id="UP000001449">
    <property type="component" value="Chromosome 13"/>
</dbReference>
<dbReference type="InterPro" id="IPR050430">
    <property type="entry name" value="Peptidase_S1"/>
</dbReference>
<dbReference type="STRING" id="35128.B8CBN9"/>
<accession>B8CBN9</accession>
<dbReference type="InterPro" id="IPR009003">
    <property type="entry name" value="Peptidase_S1_PA"/>
</dbReference>
<dbReference type="InterPro" id="IPR033116">
    <property type="entry name" value="TRYPSIN_SER"/>
</dbReference>
<feature type="domain" description="Peptidase S1" evidence="5">
    <location>
        <begin position="1"/>
        <end position="212"/>
    </location>
</feature>
<evidence type="ECO:0000256" key="4">
    <source>
        <dbReference type="RuleBase" id="RU363034"/>
    </source>
</evidence>
<dbReference type="CDD" id="cd00190">
    <property type="entry name" value="Tryp_SPc"/>
    <property type="match status" value="1"/>
</dbReference>
<dbReference type="Pfam" id="PF00089">
    <property type="entry name" value="Trypsin"/>
    <property type="match status" value="1"/>
</dbReference>
<keyword evidence="7" id="KW-1185">Reference proteome</keyword>
<dbReference type="GO" id="GO:0006508">
    <property type="term" value="P:proteolysis"/>
    <property type="evidence" value="ECO:0007669"/>
    <property type="project" value="UniProtKB-KW"/>
</dbReference>
<dbReference type="InterPro" id="IPR001314">
    <property type="entry name" value="Peptidase_S1A"/>
</dbReference>
<dbReference type="InterPro" id="IPR043504">
    <property type="entry name" value="Peptidase_S1_PA_chymotrypsin"/>
</dbReference>
<evidence type="ECO:0000256" key="3">
    <source>
        <dbReference type="ARBA" id="ARBA00023157"/>
    </source>
</evidence>
<keyword evidence="4" id="KW-0645">Protease</keyword>
<dbReference type="GO" id="GO:0004252">
    <property type="term" value="F:serine-type endopeptidase activity"/>
    <property type="evidence" value="ECO:0000318"/>
    <property type="project" value="GO_Central"/>
</dbReference>
<keyword evidence="4" id="KW-0378">Hydrolase</keyword>
<dbReference type="FunFam" id="2.40.10.10:FF:000178">
    <property type="entry name" value="Trypsin-like serine protease"/>
    <property type="match status" value="1"/>
</dbReference>
<dbReference type="EMBL" id="CM000648">
    <property type="protein sequence ID" value="EED89163.1"/>
    <property type="molecule type" value="Genomic_DNA"/>
</dbReference>
<evidence type="ECO:0000259" key="5">
    <source>
        <dbReference type="PROSITE" id="PS50240"/>
    </source>
</evidence>
<reference evidence="6 7" key="1">
    <citation type="journal article" date="2004" name="Science">
        <title>The genome of the diatom Thalassiosira pseudonana: ecology, evolution, and metabolism.</title>
        <authorList>
            <person name="Armbrust E.V."/>
            <person name="Berges J.A."/>
            <person name="Bowler C."/>
            <person name="Green B.R."/>
            <person name="Martinez D."/>
            <person name="Putnam N.H."/>
            <person name="Zhou S."/>
            <person name="Allen A.E."/>
            <person name="Apt K.E."/>
            <person name="Bechner M."/>
            <person name="Brzezinski M.A."/>
            <person name="Chaal B.K."/>
            <person name="Chiovitti A."/>
            <person name="Davis A.K."/>
            <person name="Demarest M.S."/>
            <person name="Detter J.C."/>
            <person name="Glavina T."/>
            <person name="Goodstein D."/>
            <person name="Hadi M.Z."/>
            <person name="Hellsten U."/>
            <person name="Hildebrand M."/>
            <person name="Jenkins B.D."/>
            <person name="Jurka J."/>
            <person name="Kapitonov V.V."/>
            <person name="Kroger N."/>
            <person name="Lau W.W."/>
            <person name="Lane T.W."/>
            <person name="Larimer F.W."/>
            <person name="Lippmeier J.C."/>
            <person name="Lucas S."/>
            <person name="Medina M."/>
            <person name="Montsant A."/>
            <person name="Obornik M."/>
            <person name="Parker M.S."/>
            <person name="Palenik B."/>
            <person name="Pazour G.J."/>
            <person name="Richardson P.M."/>
            <person name="Rynearson T.A."/>
            <person name="Saito M.A."/>
            <person name="Schwartz D.C."/>
            <person name="Thamatrakoln K."/>
            <person name="Valentin K."/>
            <person name="Vardi A."/>
            <person name="Wilkerson F.P."/>
            <person name="Rokhsar D.S."/>
        </authorList>
    </citation>
    <scope>NUCLEOTIDE SEQUENCE [LARGE SCALE GENOMIC DNA]</scope>
    <source>
        <strain evidence="6 7">CCMP1335</strain>
    </source>
</reference>
<dbReference type="InterPro" id="IPR018114">
    <property type="entry name" value="TRYPSIN_HIS"/>
</dbReference>
<name>B8CBN9_THAPS</name>
<keyword evidence="3" id="KW-1015">Disulfide bond</keyword>
<dbReference type="PROSITE" id="PS50240">
    <property type="entry name" value="TRYPSIN_DOM"/>
    <property type="match status" value="1"/>
</dbReference>
<dbReference type="AlphaFoldDB" id="B8CBN9"/>
<dbReference type="PaxDb" id="35128-Thaps17228"/>
<proteinExistence type="inferred from homology"/>
<dbReference type="SMART" id="SM00020">
    <property type="entry name" value="Tryp_SPc"/>
    <property type="match status" value="1"/>
</dbReference>
<dbReference type="PROSITE" id="PS00135">
    <property type="entry name" value="TRYPSIN_SER"/>
    <property type="match status" value="1"/>
</dbReference>
<keyword evidence="2" id="KW-0843">Virulence</keyword>
<sequence length="212" mass="22921">FCGGTLIAKDVVLTAAHCLGYASFQAVIGRHDLTNKSVGDQVDVARIVVHPEWDNVSFENDFALLVLARTATASDAQLAKLNNNEGYPASGTTAHVMGWGDLEEDTDKYKASNVLMMVDTQVLTNQECREADGKLDGFNGSYEDFIFPDMICTLSKKQNACKGDSGGPLVVRGSSASMDVEIGIVSWSMPFGCATKTFPVVYSRVSNAYDWI</sequence>
<reference evidence="6 7" key="2">
    <citation type="journal article" date="2008" name="Nature">
        <title>The Phaeodactylum genome reveals the evolutionary history of diatom genomes.</title>
        <authorList>
            <person name="Bowler C."/>
            <person name="Allen A.E."/>
            <person name="Badger J.H."/>
            <person name="Grimwood J."/>
            <person name="Jabbari K."/>
            <person name="Kuo A."/>
            <person name="Maheswari U."/>
            <person name="Martens C."/>
            <person name="Maumus F."/>
            <person name="Otillar R.P."/>
            <person name="Rayko E."/>
            <person name="Salamov A."/>
            <person name="Vandepoele K."/>
            <person name="Beszteri B."/>
            <person name="Gruber A."/>
            <person name="Heijde M."/>
            <person name="Katinka M."/>
            <person name="Mock T."/>
            <person name="Valentin K."/>
            <person name="Verret F."/>
            <person name="Berges J.A."/>
            <person name="Brownlee C."/>
            <person name="Cadoret J.P."/>
            <person name="Chiovitti A."/>
            <person name="Choi C.J."/>
            <person name="Coesel S."/>
            <person name="De Martino A."/>
            <person name="Detter J.C."/>
            <person name="Durkin C."/>
            <person name="Falciatore A."/>
            <person name="Fournet J."/>
            <person name="Haruta M."/>
            <person name="Huysman M.J."/>
            <person name="Jenkins B.D."/>
            <person name="Jiroutova K."/>
            <person name="Jorgensen R.E."/>
            <person name="Joubert Y."/>
            <person name="Kaplan A."/>
            <person name="Kroger N."/>
            <person name="Kroth P.G."/>
            <person name="La Roche J."/>
            <person name="Lindquist E."/>
            <person name="Lommer M."/>
            <person name="Martin-Jezequel V."/>
            <person name="Lopez P.J."/>
            <person name="Lucas S."/>
            <person name="Mangogna M."/>
            <person name="McGinnis K."/>
            <person name="Medlin L.K."/>
            <person name="Montsant A."/>
            <person name="Oudot-Le Secq M.P."/>
            <person name="Napoli C."/>
            <person name="Obornik M."/>
            <person name="Parker M.S."/>
            <person name="Petit J.L."/>
            <person name="Porcel B.M."/>
            <person name="Poulsen N."/>
            <person name="Robison M."/>
            <person name="Rychlewski L."/>
            <person name="Rynearson T.A."/>
            <person name="Schmutz J."/>
            <person name="Shapiro H."/>
            <person name="Siaut M."/>
            <person name="Stanley M."/>
            <person name="Sussman M.R."/>
            <person name="Taylor A.R."/>
            <person name="Vardi A."/>
            <person name="von Dassow P."/>
            <person name="Vyverman W."/>
            <person name="Willis A."/>
            <person name="Wyrwicz L.S."/>
            <person name="Rokhsar D.S."/>
            <person name="Weissenbach J."/>
            <person name="Armbrust E.V."/>
            <person name="Green B.R."/>
            <person name="Van de Peer Y."/>
            <person name="Grigoriev I.V."/>
        </authorList>
    </citation>
    <scope>NUCLEOTIDE SEQUENCE [LARGE SCALE GENOMIC DNA]</scope>
    <source>
        <strain evidence="6 7">CCMP1335</strain>
    </source>
</reference>
<evidence type="ECO:0000256" key="2">
    <source>
        <dbReference type="ARBA" id="ARBA00023026"/>
    </source>
</evidence>
<dbReference type="GeneID" id="7447859"/>
<keyword evidence="4" id="KW-0720">Serine protease</keyword>
<protein>
    <recommendedName>
        <fullName evidence="5">Peptidase S1 domain-containing protein</fullName>
    </recommendedName>
</protein>
<dbReference type="KEGG" id="tps:THAPSDRAFT_17228"/>
<dbReference type="InterPro" id="IPR001254">
    <property type="entry name" value="Trypsin_dom"/>
</dbReference>
<evidence type="ECO:0000313" key="6">
    <source>
        <dbReference type="EMBL" id="EED89163.1"/>
    </source>
</evidence>
<dbReference type="PROSITE" id="PS00134">
    <property type="entry name" value="TRYPSIN_HIS"/>
    <property type="match status" value="1"/>
</dbReference>
<dbReference type="HOGENOM" id="CLU_006842_13_1_1"/>